<dbReference type="SMART" id="SM00065">
    <property type="entry name" value="GAF"/>
    <property type="match status" value="2"/>
</dbReference>
<comment type="cofactor">
    <cofactor evidence="8">
        <name>a divalent metal cation</name>
        <dbReference type="ChEBI" id="CHEBI:60240"/>
    </cofactor>
    <text evidence="8">Binds 2 divalent metal cations per subunit. Site 1 may preferentially bind zinc ions, while site 2 has a preference for magnesium and/or manganese ions.</text>
</comment>
<evidence type="ECO:0000256" key="7">
    <source>
        <dbReference type="PIRSR" id="PIRSR623088-3"/>
    </source>
</evidence>
<sequence>MCSVFLQRIIFSARRSNQNSSLNKCTVERYNSTSDFQTKNMVTEDQVSVFLTENSQFLEDYVMNKIEIEQIERWIIRKSKISDKTPDTTLQTRKTSLSKWKFCVHADKRQMLKNLTQSLQAKPTQDHVLWELANCISSAVKADGFRLYVIDKENPAQLLLYLATEENTNHSPKLRVIKNNVSIPTYVAKTHEAVRFSRGKSDSRFPDTVFKELQNNIAHIQCQPITQSDGKMVGVIEMWRIDSNNPFYEEDEEIAYSYLVWGGIALHYAQLYLNMNQQKQLNEFLLAVVKSIFQDMVSIDSLVIKIMNFAHRLVDADRASLFLVDSKSKELYATIFDVGVGDEPDKSPLTLGEDDMPVKPTKEIRFPLGTGIAGQVALTGEVLNIKDAYADPRFNRAVDQLTGYRTQTILCMPIYIQGHIIGVVQMVNKHKGNFTKKDEEAFETFAVYCGLALHHAKLYDKIRKSQQKYKVALDVLSYHNTCTEEEYKAALKTKHHGKMVGIDNYYFNSFDIQDLEKTNQAIHMFNDLFDASLFDQTCLLRFTLTVKKNYRRVPYHNWTHGFSVANTIYCILKHSKKIFNRNECLALFVGALCHDLDHRGKNNKFMLDTESPLAAIYSTSTMEHHHFNHTVTILQQEGHNIFSKLSHTDYKQVLDHLKHCILATDLALFFPNKTKLSEIVEKGSFSWNITEHRRLIQAIAMTGSDLSASAKPWDIQVKTVEVIFEEFYDQGDEERKAGRPPIPMMDRYQPDQQPTSQVGFITGICIPCYTLLSKIIPETKSLLDMCLQNLDHWKMIDADVTHKH</sequence>
<feature type="binding site" evidence="7">
    <location>
        <position position="595"/>
    </location>
    <ligand>
        <name>Zn(2+)</name>
        <dbReference type="ChEBI" id="CHEBI:29105"/>
        <label>2</label>
    </ligand>
</feature>
<gene>
    <name evidence="10" type="ORF">DIABBA_LOCUS12112</name>
</gene>
<keyword evidence="4 8" id="KW-0378">Hydrolase</keyword>
<accession>A0A9P0GZY1</accession>
<dbReference type="Proteomes" id="UP001153709">
    <property type="component" value="Chromosome 8"/>
</dbReference>
<dbReference type="CDD" id="cd00077">
    <property type="entry name" value="HDc"/>
    <property type="match status" value="1"/>
</dbReference>
<keyword evidence="3 7" id="KW-0479">Metal-binding</keyword>
<evidence type="ECO:0000256" key="1">
    <source>
        <dbReference type="ARBA" id="ARBA00007648"/>
    </source>
</evidence>
<reference evidence="10" key="1">
    <citation type="submission" date="2022-01" db="EMBL/GenBank/DDBJ databases">
        <authorList>
            <person name="King R."/>
        </authorList>
    </citation>
    <scope>NUCLEOTIDE SEQUENCE</scope>
</reference>
<feature type="binding site" evidence="7">
    <location>
        <position position="595"/>
    </location>
    <ligand>
        <name>Zn(2+)</name>
        <dbReference type="ChEBI" id="CHEBI:29105"/>
        <label>1</label>
    </ligand>
</feature>
<evidence type="ECO:0000256" key="6">
    <source>
        <dbReference type="PIRSR" id="PIRSR623088-2"/>
    </source>
</evidence>
<dbReference type="PROSITE" id="PS51845">
    <property type="entry name" value="PDEASE_I_2"/>
    <property type="match status" value="1"/>
</dbReference>
<dbReference type="PANTHER" id="PTHR11347">
    <property type="entry name" value="CYCLIC NUCLEOTIDE PHOSPHODIESTERASE"/>
    <property type="match status" value="1"/>
</dbReference>
<dbReference type="OrthoDB" id="295473at2759"/>
<evidence type="ECO:0000256" key="2">
    <source>
        <dbReference type="ARBA" id="ARBA00022535"/>
    </source>
</evidence>
<dbReference type="SUPFAM" id="SSF109604">
    <property type="entry name" value="HD-domain/PDEase-like"/>
    <property type="match status" value="1"/>
</dbReference>
<name>A0A9P0GZY1_DIABA</name>
<dbReference type="Pfam" id="PF01590">
    <property type="entry name" value="GAF"/>
    <property type="match status" value="1"/>
</dbReference>
<dbReference type="InterPro" id="IPR002073">
    <property type="entry name" value="PDEase_catalytic_dom"/>
</dbReference>
<dbReference type="EMBL" id="OU898283">
    <property type="protein sequence ID" value="CAH1284828.1"/>
    <property type="molecule type" value="Genomic_DNA"/>
</dbReference>
<evidence type="ECO:0000256" key="5">
    <source>
        <dbReference type="PIRSR" id="PIRSR623088-1"/>
    </source>
</evidence>
<feature type="binding site" evidence="6">
    <location>
        <position position="757"/>
    </location>
    <ligand>
        <name>AMP</name>
        <dbReference type="ChEBI" id="CHEBI:456215"/>
    </ligand>
</feature>
<dbReference type="PRINTS" id="PR00387">
    <property type="entry name" value="PDIESTERASE1"/>
</dbReference>
<dbReference type="Gene3D" id="3.30.450.40">
    <property type="match status" value="2"/>
</dbReference>
<evidence type="ECO:0000313" key="11">
    <source>
        <dbReference type="Proteomes" id="UP001153709"/>
    </source>
</evidence>
<feature type="binding site" evidence="7">
    <location>
        <position position="594"/>
    </location>
    <ligand>
        <name>Zn(2+)</name>
        <dbReference type="ChEBI" id="CHEBI:29105"/>
        <label>1</label>
    </ligand>
</feature>
<proteinExistence type="inferred from homology"/>
<dbReference type="GO" id="GO:0004114">
    <property type="term" value="F:3',5'-cyclic-nucleotide phosphodiesterase activity"/>
    <property type="evidence" value="ECO:0007669"/>
    <property type="project" value="InterPro"/>
</dbReference>
<feature type="binding site" evidence="6">
    <location>
        <position position="595"/>
    </location>
    <ligand>
        <name>AMP</name>
        <dbReference type="ChEBI" id="CHEBI:456215"/>
    </ligand>
</feature>
<dbReference type="Gene3D" id="1.10.1300.10">
    <property type="entry name" value="3'5'-cyclic nucleotide phosphodiesterase, catalytic domain"/>
    <property type="match status" value="1"/>
</dbReference>
<feature type="binding site" evidence="7">
    <location>
        <position position="560"/>
    </location>
    <ligand>
        <name>Zn(2+)</name>
        <dbReference type="ChEBI" id="CHEBI:29105"/>
        <label>1</label>
    </ligand>
</feature>
<dbReference type="GO" id="GO:0046872">
    <property type="term" value="F:metal ion binding"/>
    <property type="evidence" value="ECO:0007669"/>
    <property type="project" value="UniProtKB-KW"/>
</dbReference>
<evidence type="ECO:0000256" key="8">
    <source>
        <dbReference type="RuleBase" id="RU363067"/>
    </source>
</evidence>
<dbReference type="InterPro" id="IPR003607">
    <property type="entry name" value="HD/PDEase_dom"/>
</dbReference>
<dbReference type="SUPFAM" id="SSF55781">
    <property type="entry name" value="GAF domain-like"/>
    <property type="match status" value="2"/>
</dbReference>
<dbReference type="InterPro" id="IPR023088">
    <property type="entry name" value="PDEase"/>
</dbReference>
<feature type="domain" description="PDEase" evidence="9">
    <location>
        <begin position="483"/>
        <end position="800"/>
    </location>
</feature>
<keyword evidence="11" id="KW-1185">Reference proteome</keyword>
<dbReference type="InterPro" id="IPR023174">
    <property type="entry name" value="PDEase_CS"/>
</dbReference>
<evidence type="ECO:0000259" key="9">
    <source>
        <dbReference type="PROSITE" id="PS51845"/>
    </source>
</evidence>
<feature type="binding site" evidence="6">
    <location>
        <position position="705"/>
    </location>
    <ligand>
        <name>AMP</name>
        <dbReference type="ChEBI" id="CHEBI:456215"/>
    </ligand>
</feature>
<dbReference type="AlphaFoldDB" id="A0A9P0GZY1"/>
<evidence type="ECO:0000313" key="10">
    <source>
        <dbReference type="EMBL" id="CAH1284828.1"/>
    </source>
</evidence>
<dbReference type="GO" id="GO:0007165">
    <property type="term" value="P:signal transduction"/>
    <property type="evidence" value="ECO:0007669"/>
    <property type="project" value="InterPro"/>
</dbReference>
<evidence type="ECO:0000256" key="3">
    <source>
        <dbReference type="ARBA" id="ARBA00022723"/>
    </source>
</evidence>
<dbReference type="FunFam" id="1.10.1300.10:FF:000003">
    <property type="entry name" value="Phosphodiesterase"/>
    <property type="match status" value="1"/>
</dbReference>
<dbReference type="Pfam" id="PF00233">
    <property type="entry name" value="PDEase_I"/>
    <property type="match status" value="1"/>
</dbReference>
<dbReference type="InterPro" id="IPR036971">
    <property type="entry name" value="PDEase_catalytic_dom_sf"/>
</dbReference>
<comment type="similarity">
    <text evidence="1 8">Belongs to the cyclic nucleotide phosphodiesterase family.</text>
</comment>
<protein>
    <recommendedName>
        <fullName evidence="8">Phosphodiesterase</fullName>
        <ecNumber evidence="8">3.1.4.-</ecNumber>
    </recommendedName>
</protein>
<feature type="binding site" evidence="6">
    <location>
        <begin position="556"/>
        <end position="560"/>
    </location>
    <ligand>
        <name>AMP</name>
        <dbReference type="ChEBI" id="CHEBI:456215"/>
    </ligand>
</feature>
<keyword evidence="2" id="KW-0140">cGMP</keyword>
<feature type="binding site" evidence="7">
    <location>
        <position position="705"/>
    </location>
    <ligand>
        <name>Zn(2+)</name>
        <dbReference type="ChEBI" id="CHEBI:29105"/>
        <label>1</label>
    </ligand>
</feature>
<dbReference type="EC" id="3.1.4.-" evidence="8"/>
<dbReference type="FunFam" id="3.30.450.40:FF:000005">
    <property type="entry name" value="Phosphodiesterase"/>
    <property type="match status" value="1"/>
</dbReference>
<dbReference type="PROSITE" id="PS00126">
    <property type="entry name" value="PDEASE_I_1"/>
    <property type="match status" value="1"/>
</dbReference>
<organism evidence="10 11">
    <name type="scientific">Diabrotica balteata</name>
    <name type="common">Banded cucumber beetle</name>
    <dbReference type="NCBI Taxonomy" id="107213"/>
    <lineage>
        <taxon>Eukaryota</taxon>
        <taxon>Metazoa</taxon>
        <taxon>Ecdysozoa</taxon>
        <taxon>Arthropoda</taxon>
        <taxon>Hexapoda</taxon>
        <taxon>Insecta</taxon>
        <taxon>Pterygota</taxon>
        <taxon>Neoptera</taxon>
        <taxon>Endopterygota</taxon>
        <taxon>Coleoptera</taxon>
        <taxon>Polyphaga</taxon>
        <taxon>Cucujiformia</taxon>
        <taxon>Chrysomeloidea</taxon>
        <taxon>Chrysomelidae</taxon>
        <taxon>Galerucinae</taxon>
        <taxon>Diabroticina</taxon>
        <taxon>Diabroticites</taxon>
        <taxon>Diabrotica</taxon>
    </lineage>
</organism>
<dbReference type="InterPro" id="IPR029016">
    <property type="entry name" value="GAF-like_dom_sf"/>
</dbReference>
<dbReference type="InterPro" id="IPR003018">
    <property type="entry name" value="GAF"/>
</dbReference>
<evidence type="ECO:0000256" key="4">
    <source>
        <dbReference type="ARBA" id="ARBA00022801"/>
    </source>
</evidence>
<dbReference type="SMART" id="SM00471">
    <property type="entry name" value="HDc"/>
    <property type="match status" value="1"/>
</dbReference>
<feature type="active site" description="Proton donor" evidence="5">
    <location>
        <position position="556"/>
    </location>
</feature>